<keyword evidence="2" id="KW-1185">Reference proteome</keyword>
<sequence>MIIAKDKLEYIVSTMPDNVDVEEVFDRILLMAKIQQARKQIEEGNFLSEEDMDKEIDSWD</sequence>
<comment type="caution">
    <text evidence="1">The sequence shown here is derived from an EMBL/GenBank/DDBJ whole genome shotgun (WGS) entry which is preliminary data.</text>
</comment>
<dbReference type="RefSeq" id="WP_127704138.1">
    <property type="nucleotide sequence ID" value="NZ_SACK01000002.1"/>
</dbReference>
<dbReference type="AlphaFoldDB" id="A0A3S2Y291"/>
<accession>A0A3S2Y291</accession>
<gene>
    <name evidence="1" type="ORF">EOD41_07395</name>
</gene>
<dbReference type="EMBL" id="SACK01000002">
    <property type="protein sequence ID" value="RVU01774.1"/>
    <property type="molecule type" value="Genomic_DNA"/>
</dbReference>
<evidence type="ECO:0000313" key="2">
    <source>
        <dbReference type="Proteomes" id="UP000282759"/>
    </source>
</evidence>
<dbReference type="Proteomes" id="UP000282759">
    <property type="component" value="Unassembled WGS sequence"/>
</dbReference>
<evidence type="ECO:0000313" key="1">
    <source>
        <dbReference type="EMBL" id="RVU01774.1"/>
    </source>
</evidence>
<name>A0A3S2Y291_9SPHI</name>
<dbReference type="OrthoDB" id="1367498at2"/>
<organism evidence="1 2">
    <name type="scientific">Mucilaginibacter limnophilus</name>
    <dbReference type="NCBI Taxonomy" id="1932778"/>
    <lineage>
        <taxon>Bacteria</taxon>
        <taxon>Pseudomonadati</taxon>
        <taxon>Bacteroidota</taxon>
        <taxon>Sphingobacteriia</taxon>
        <taxon>Sphingobacteriales</taxon>
        <taxon>Sphingobacteriaceae</taxon>
        <taxon>Mucilaginibacter</taxon>
    </lineage>
</organism>
<proteinExistence type="predicted"/>
<reference evidence="1 2" key="1">
    <citation type="submission" date="2019-01" db="EMBL/GenBank/DDBJ databases">
        <authorList>
            <person name="Chen W.-M."/>
        </authorList>
    </citation>
    <scope>NUCLEOTIDE SEQUENCE [LARGE SCALE GENOMIC DNA]</scope>
    <source>
        <strain evidence="1 2">YBJ-36</strain>
    </source>
</reference>
<protein>
    <submittedName>
        <fullName evidence="1">Uncharacterized protein</fullName>
    </submittedName>
</protein>